<evidence type="ECO:0000256" key="7">
    <source>
        <dbReference type="ARBA" id="ARBA00022679"/>
    </source>
</evidence>
<keyword evidence="8" id="KW-0012">Acyltransferase</keyword>
<evidence type="ECO:0000256" key="9">
    <source>
        <dbReference type="ARBA" id="ARBA00030465"/>
    </source>
</evidence>
<evidence type="ECO:0000256" key="1">
    <source>
        <dbReference type="ARBA" id="ARBA00000026"/>
    </source>
</evidence>
<evidence type="ECO:0000256" key="8">
    <source>
        <dbReference type="ARBA" id="ARBA00023315"/>
    </source>
</evidence>
<keyword evidence="7" id="KW-0808">Transferase</keyword>
<evidence type="ECO:0000256" key="6">
    <source>
        <dbReference type="ARBA" id="ARBA00013449"/>
    </source>
</evidence>
<dbReference type="SUPFAM" id="SSF52777">
    <property type="entry name" value="CoA-dependent acyltransferases"/>
    <property type="match status" value="2"/>
</dbReference>
<protein>
    <recommendedName>
        <fullName evidence="6">Phthiocerol/phthiodiolone dimycocerosyl transferase</fullName>
        <ecNumber evidence="5">2.3.1.282</ecNumber>
    </recommendedName>
    <alternativeName>
        <fullName evidence="11">Acyltransferase PapA5</fullName>
    </alternativeName>
    <alternativeName>
        <fullName evidence="9">Phthiocerol/phthiodiolone O-acyltransferase</fullName>
    </alternativeName>
    <alternativeName>
        <fullName evidence="10">Polyketide synthase-associated protein A5</fullName>
    </alternativeName>
</protein>
<evidence type="ECO:0000259" key="12">
    <source>
        <dbReference type="Pfam" id="PF16911"/>
    </source>
</evidence>
<evidence type="ECO:0000313" key="13">
    <source>
        <dbReference type="EMBL" id="NEC58050.1"/>
    </source>
</evidence>
<accession>A0ABX0BR93</accession>
<dbReference type="EC" id="2.3.1.282" evidence="5"/>
<organism evidence="13 14">
    <name type="scientific">Amycolatopsis rubida</name>
    <dbReference type="NCBI Taxonomy" id="112413"/>
    <lineage>
        <taxon>Bacteria</taxon>
        <taxon>Bacillati</taxon>
        <taxon>Actinomycetota</taxon>
        <taxon>Actinomycetes</taxon>
        <taxon>Pseudonocardiales</taxon>
        <taxon>Pseudonocardiaceae</taxon>
        <taxon>Amycolatopsis</taxon>
    </lineage>
</organism>
<gene>
    <name evidence="13" type="ORF">G3I59_21205</name>
</gene>
<evidence type="ECO:0000256" key="11">
    <source>
        <dbReference type="ARBA" id="ARBA00033407"/>
    </source>
</evidence>
<comment type="catalytic activity">
    <reaction evidence="3">
        <text>2 a mycocerosyl-[mycocerosic acid synthase] + a phthiodiolone = a dimycocerosyl phthiodiolone + 2 holo-[mycocerosic acid synthase].</text>
        <dbReference type="EC" id="2.3.1.282"/>
    </reaction>
</comment>
<name>A0ABX0BR93_9PSEU</name>
<proteinExistence type="inferred from homology"/>
<sequence>MNHERRLDPREVNLRHLEPACAVEYEGELDTRLLRQAFRILSDRYLVLRSCIRDDGHAHTMHVPAGHYPALVTLTGSRDDLLAMVRYPNRIEHGTSRLIAAARPGAESTGWIALQVNHAVMDGRTVQKFLAELWEIYSALAEGRHVQPGPGTGLPRAPSEFLASHRAIVNDLLNGAPNPFTAPEAHPEVGDFPREKWLMLTEEETGQLVAASRIFGTSVHALVCGAILGSTRRRIPIPGLAPMTCSSIVDLRTRANPPLDPVDTANFSLWTDVAVGVAPDDDPVAVGKSMKKTLQSARAKPRHGDAVAHTGRDTAFGRYAHLLTVAITNPGVIPPYATPPGLSFVRLQWLNSVANQFPVKSPHAVYAAYTFNGCITVNGIFPRELFSGEDIESIDNDLRTNLRRMCQSGRDITESTNRDFTTQL</sequence>
<comment type="catalytic activity">
    <reaction evidence="2">
        <text>2 a mycocerosyl-[mycocerosic acid synthase] + a phenolphthiocerol = a dimycocerosyl phenolphthiocerol + 2 holo-[mycocerosic acid synthase].</text>
        <dbReference type="EC" id="2.3.1.282"/>
    </reaction>
</comment>
<dbReference type="InterPro" id="IPR031641">
    <property type="entry name" value="PapA_C"/>
</dbReference>
<feature type="domain" description="Phthiocerol/phthiodiolone dimycocerosyl transferase C-terminal" evidence="12">
    <location>
        <begin position="198"/>
        <end position="378"/>
    </location>
</feature>
<evidence type="ECO:0000256" key="3">
    <source>
        <dbReference type="ARBA" id="ARBA00001907"/>
    </source>
</evidence>
<reference evidence="13 14" key="1">
    <citation type="submission" date="2020-01" db="EMBL/GenBank/DDBJ databases">
        <title>Insect and environment-associated Actinomycetes.</title>
        <authorList>
            <person name="Currrie C."/>
            <person name="Chevrette M."/>
            <person name="Carlson C."/>
            <person name="Stubbendieck R."/>
            <person name="Wendt-Pienkowski E."/>
        </authorList>
    </citation>
    <scope>NUCLEOTIDE SEQUENCE [LARGE SCALE GENOMIC DNA]</scope>
    <source>
        <strain evidence="13 14">SID8386</strain>
    </source>
</reference>
<evidence type="ECO:0000256" key="10">
    <source>
        <dbReference type="ARBA" id="ARBA00032317"/>
    </source>
</evidence>
<dbReference type="EMBL" id="JAAGNC010000097">
    <property type="protein sequence ID" value="NEC58050.1"/>
    <property type="molecule type" value="Genomic_DNA"/>
</dbReference>
<dbReference type="InterPro" id="IPR023213">
    <property type="entry name" value="CAT-like_dom_sf"/>
</dbReference>
<comment type="caution">
    <text evidence="13">The sequence shown here is derived from an EMBL/GenBank/DDBJ whole genome shotgun (WGS) entry which is preliminary data.</text>
</comment>
<dbReference type="Gene3D" id="3.30.559.10">
    <property type="entry name" value="Chloramphenicol acetyltransferase-like domain"/>
    <property type="match status" value="1"/>
</dbReference>
<evidence type="ECO:0000256" key="2">
    <source>
        <dbReference type="ARBA" id="ARBA00000625"/>
    </source>
</evidence>
<dbReference type="Proteomes" id="UP000470404">
    <property type="component" value="Unassembled WGS sequence"/>
</dbReference>
<comment type="similarity">
    <text evidence="4">Belongs to the acyltransferase PapA5 family.</text>
</comment>
<evidence type="ECO:0000256" key="5">
    <source>
        <dbReference type="ARBA" id="ARBA00012866"/>
    </source>
</evidence>
<dbReference type="Pfam" id="PF16911">
    <property type="entry name" value="PapA_C"/>
    <property type="match status" value="1"/>
</dbReference>
<evidence type="ECO:0000313" key="14">
    <source>
        <dbReference type="Proteomes" id="UP000470404"/>
    </source>
</evidence>
<evidence type="ECO:0000256" key="4">
    <source>
        <dbReference type="ARBA" id="ARBA00006558"/>
    </source>
</evidence>
<dbReference type="Gene3D" id="3.30.559.30">
    <property type="entry name" value="Nonribosomal peptide synthetase, condensation domain"/>
    <property type="match status" value="1"/>
</dbReference>
<keyword evidence="14" id="KW-1185">Reference proteome</keyword>
<comment type="catalytic activity">
    <reaction evidence="1">
        <text>2 a mycocerosyl-[mycocerosic acid synthase] + a phthiocerol = a dimycocerosyl phthiocerol + 2 holo-[mycocerosic acid synthase].</text>
        <dbReference type="EC" id="2.3.1.282"/>
    </reaction>
</comment>
<dbReference type="RefSeq" id="WP_161269516.1">
    <property type="nucleotide sequence ID" value="NZ_JAAGNC010000097.1"/>
</dbReference>